<dbReference type="AlphaFoldDB" id="A0A068R006"/>
<evidence type="ECO:0000313" key="1">
    <source>
        <dbReference type="EMBL" id="CDG20533.1"/>
    </source>
</evidence>
<dbReference type="HOGENOM" id="CLU_2081689_0_0_6"/>
<organism evidence="1 2">
    <name type="scientific">Xenorhabdus poinarii G6</name>
    <dbReference type="NCBI Taxonomy" id="1354304"/>
    <lineage>
        <taxon>Bacteria</taxon>
        <taxon>Pseudomonadati</taxon>
        <taxon>Pseudomonadota</taxon>
        <taxon>Gammaproteobacteria</taxon>
        <taxon>Enterobacterales</taxon>
        <taxon>Morganellaceae</taxon>
        <taxon>Xenorhabdus</taxon>
    </lineage>
</organism>
<name>A0A068R006_9GAMM</name>
<proteinExistence type="predicted"/>
<dbReference type="RefSeq" id="WP_045957914.1">
    <property type="nucleotide sequence ID" value="NZ_FO704551.1"/>
</dbReference>
<keyword evidence="2" id="KW-1185">Reference proteome</keyword>
<dbReference type="Proteomes" id="UP000032735">
    <property type="component" value="Chromosome"/>
</dbReference>
<gene>
    <name evidence="1" type="ORF">XPG1_0878</name>
</gene>
<dbReference type="KEGG" id="xpo:XPG1_0878"/>
<evidence type="ECO:0000313" key="2">
    <source>
        <dbReference type="Proteomes" id="UP000032735"/>
    </source>
</evidence>
<protein>
    <submittedName>
        <fullName evidence="1">Uncharacterized protein</fullName>
    </submittedName>
</protein>
<sequence>MLSKDDLAFLNGRISEFKSSFFQFVSDFGPDCETRFVIGFDEIGNSTGRERFTTPMLTEYQNYLEMYGFYVVRENYFFQLTLTVRGIVTMGNEAIKLANALELFRTRALYHRDLDNM</sequence>
<accession>A0A068R006</accession>
<dbReference type="EMBL" id="FO704551">
    <property type="protein sequence ID" value="CDG20533.1"/>
    <property type="molecule type" value="Genomic_DNA"/>
</dbReference>
<reference evidence="1 2" key="1">
    <citation type="submission" date="2013-07" db="EMBL/GenBank/DDBJ databases">
        <authorList>
            <person name="Genoscope - CEA"/>
        </authorList>
    </citation>
    <scope>NUCLEOTIDE SEQUENCE [LARGE SCALE GENOMIC DNA]</scope>
    <source>
        <strain evidence="1 2">G6</strain>
    </source>
</reference>